<comment type="caution">
    <text evidence="2">The sequence shown here is derived from an EMBL/GenBank/DDBJ whole genome shotgun (WGS) entry which is preliminary data.</text>
</comment>
<reference evidence="2" key="1">
    <citation type="journal article" date="2014" name="Front. Microbiol.">
        <title>High frequency of phylogenetically diverse reductive dehalogenase-homologous genes in deep subseafloor sedimentary metagenomes.</title>
        <authorList>
            <person name="Kawai M."/>
            <person name="Futagami T."/>
            <person name="Toyoda A."/>
            <person name="Takaki Y."/>
            <person name="Nishi S."/>
            <person name="Hori S."/>
            <person name="Arai W."/>
            <person name="Tsubouchi T."/>
            <person name="Morono Y."/>
            <person name="Uchiyama I."/>
            <person name="Ito T."/>
            <person name="Fujiyama A."/>
            <person name="Inagaki F."/>
            <person name="Takami H."/>
        </authorList>
    </citation>
    <scope>NUCLEOTIDE SEQUENCE</scope>
    <source>
        <strain evidence="2">Expedition CK06-06</strain>
    </source>
</reference>
<keyword evidence="1" id="KW-0812">Transmembrane</keyword>
<evidence type="ECO:0000256" key="1">
    <source>
        <dbReference type="SAM" id="Phobius"/>
    </source>
</evidence>
<organism evidence="2">
    <name type="scientific">marine sediment metagenome</name>
    <dbReference type="NCBI Taxonomy" id="412755"/>
    <lineage>
        <taxon>unclassified sequences</taxon>
        <taxon>metagenomes</taxon>
        <taxon>ecological metagenomes</taxon>
    </lineage>
</organism>
<protein>
    <submittedName>
        <fullName evidence="2">Uncharacterized protein</fullName>
    </submittedName>
</protein>
<dbReference type="EMBL" id="BARV01011235">
    <property type="protein sequence ID" value="GAI05390.1"/>
    <property type="molecule type" value="Genomic_DNA"/>
</dbReference>
<sequence>METLLRAVTIFIEVMLLTVVVYVVLNGVRLTIFDLGIRPKYEKVVAMALIAVGCLVVVFIIAHLTTFYPAIRLGK</sequence>
<proteinExistence type="predicted"/>
<name>X1LSK8_9ZZZZ</name>
<keyword evidence="1" id="KW-0472">Membrane</keyword>
<gene>
    <name evidence="2" type="ORF">S06H3_21402</name>
</gene>
<accession>X1LSK8</accession>
<keyword evidence="1" id="KW-1133">Transmembrane helix</keyword>
<evidence type="ECO:0000313" key="2">
    <source>
        <dbReference type="EMBL" id="GAI05390.1"/>
    </source>
</evidence>
<dbReference type="AlphaFoldDB" id="X1LSK8"/>
<feature type="transmembrane region" description="Helical" evidence="1">
    <location>
        <begin position="45"/>
        <end position="71"/>
    </location>
</feature>
<feature type="transmembrane region" description="Helical" evidence="1">
    <location>
        <begin position="7"/>
        <end position="25"/>
    </location>
</feature>